<keyword evidence="2" id="KW-0863">Zinc-finger</keyword>
<evidence type="ECO:0000256" key="2">
    <source>
        <dbReference type="ARBA" id="ARBA00022771"/>
    </source>
</evidence>
<dbReference type="OrthoDB" id="9811543at2"/>
<dbReference type="GO" id="GO:0008270">
    <property type="term" value="F:zinc ion binding"/>
    <property type="evidence" value="ECO:0007669"/>
    <property type="project" value="UniProtKB-KW"/>
</dbReference>
<evidence type="ECO:0000256" key="4">
    <source>
        <dbReference type="PROSITE-ProRule" id="PRU00510"/>
    </source>
</evidence>
<accession>Q0AYC5</accession>
<dbReference type="PROSITE" id="PS51128">
    <property type="entry name" value="ZF_DKSA_2"/>
    <property type="match status" value="1"/>
</dbReference>
<reference evidence="7" key="1">
    <citation type="journal article" date="2010" name="Environ. Microbiol.">
        <title>The genome of Syntrophomonas wolfei: new insights into syntrophic metabolism and biohydrogen production.</title>
        <authorList>
            <person name="Sieber J.R."/>
            <person name="Sims D.R."/>
            <person name="Han C."/>
            <person name="Kim E."/>
            <person name="Lykidis A."/>
            <person name="Lapidus A.L."/>
            <person name="McDonnald E."/>
            <person name="Rohlin L."/>
            <person name="Culley D.E."/>
            <person name="Gunsalus R."/>
            <person name="McInerney M.J."/>
        </authorList>
    </citation>
    <scope>NUCLEOTIDE SEQUENCE [LARGE SCALE GENOMIC DNA]</scope>
    <source>
        <strain evidence="7">DSM 2245B / Goettingen</strain>
    </source>
</reference>
<dbReference type="eggNOG" id="COG1734">
    <property type="taxonomic scope" value="Bacteria"/>
</dbReference>
<dbReference type="PANTHER" id="PTHR33823:SF4">
    <property type="entry name" value="GENERAL STRESS PROTEIN 16O"/>
    <property type="match status" value="1"/>
</dbReference>
<dbReference type="STRING" id="335541.Swol_0964"/>
<dbReference type="SUPFAM" id="SSF57716">
    <property type="entry name" value="Glucocorticoid receptor-like (DNA-binding domain)"/>
    <property type="match status" value="1"/>
</dbReference>
<keyword evidence="3" id="KW-0862">Zinc</keyword>
<proteinExistence type="predicted"/>
<dbReference type="Gene3D" id="1.20.120.910">
    <property type="entry name" value="DksA, coiled-coil domain"/>
    <property type="match status" value="1"/>
</dbReference>
<organism evidence="6 7">
    <name type="scientific">Syntrophomonas wolfei subsp. wolfei (strain DSM 2245B / Goettingen)</name>
    <dbReference type="NCBI Taxonomy" id="335541"/>
    <lineage>
        <taxon>Bacteria</taxon>
        <taxon>Bacillati</taxon>
        <taxon>Bacillota</taxon>
        <taxon>Clostridia</taxon>
        <taxon>Eubacteriales</taxon>
        <taxon>Syntrophomonadaceae</taxon>
        <taxon>Syntrophomonas</taxon>
    </lineage>
</organism>
<name>Q0AYC5_SYNWW</name>
<evidence type="ECO:0000256" key="1">
    <source>
        <dbReference type="ARBA" id="ARBA00022723"/>
    </source>
</evidence>
<dbReference type="Proteomes" id="UP000001968">
    <property type="component" value="Chromosome"/>
</dbReference>
<keyword evidence="1" id="KW-0479">Metal-binding</keyword>
<evidence type="ECO:0000259" key="5">
    <source>
        <dbReference type="Pfam" id="PF01258"/>
    </source>
</evidence>
<gene>
    <name evidence="6" type="ordered locus">Swol_0964</name>
</gene>
<evidence type="ECO:0000313" key="7">
    <source>
        <dbReference type="Proteomes" id="UP000001968"/>
    </source>
</evidence>
<dbReference type="EMBL" id="CP000448">
    <property type="protein sequence ID" value="ABI68279.1"/>
    <property type="molecule type" value="Genomic_DNA"/>
</dbReference>
<dbReference type="RefSeq" id="WP_011640384.1">
    <property type="nucleotide sequence ID" value="NC_008346.1"/>
</dbReference>
<evidence type="ECO:0000313" key="6">
    <source>
        <dbReference type="EMBL" id="ABI68279.1"/>
    </source>
</evidence>
<dbReference type="HOGENOM" id="CLU_043144_1_1_9"/>
<evidence type="ECO:0000256" key="3">
    <source>
        <dbReference type="ARBA" id="ARBA00022833"/>
    </source>
</evidence>
<dbReference type="KEGG" id="swo:Swol_0964"/>
<sequence>MDYQDNLMQRKAEIEQVIKQKRDELIIPLGEWSDELSLYDQHPADIASEVTQRETNLGILEMLEYELEKVNDALSRLQNGQYGVCEACGQKIEPARLERLVNTTLCTNCARSQQKGFKRPAEEGVIAAGQMSDLGEGIQIAGYEFYE</sequence>
<keyword evidence="7" id="KW-1185">Reference proteome</keyword>
<dbReference type="Pfam" id="PF01258">
    <property type="entry name" value="zf-dskA_traR"/>
    <property type="match status" value="1"/>
</dbReference>
<feature type="zinc finger region" description="dksA C4-type" evidence="4">
    <location>
        <begin position="85"/>
        <end position="109"/>
    </location>
</feature>
<dbReference type="AlphaFoldDB" id="Q0AYC5"/>
<dbReference type="InterPro" id="IPR000962">
    <property type="entry name" value="Znf_DskA_TraR"/>
</dbReference>
<dbReference type="PANTHER" id="PTHR33823">
    <property type="entry name" value="RNA POLYMERASE-BINDING TRANSCRIPTION FACTOR DKSA-RELATED"/>
    <property type="match status" value="1"/>
</dbReference>
<dbReference type="InterPro" id="IPR037187">
    <property type="entry name" value="DnaK_N"/>
</dbReference>
<protein>
    <submittedName>
        <fullName evidence="6">Transcriptional regulators, TraR/DksA family</fullName>
    </submittedName>
</protein>
<feature type="domain" description="Zinc finger DksA/TraR C4-type" evidence="5">
    <location>
        <begin position="80"/>
        <end position="114"/>
    </location>
</feature>
<dbReference type="SUPFAM" id="SSF109635">
    <property type="entry name" value="DnaK suppressor protein DksA, alpha-hairpin domain"/>
    <property type="match status" value="1"/>
</dbReference>